<gene>
    <name evidence="1" type="ORF">DVH24_017076</name>
</gene>
<dbReference type="EMBL" id="RDQH01000336">
    <property type="protein sequence ID" value="RXH86023.1"/>
    <property type="molecule type" value="Genomic_DNA"/>
</dbReference>
<evidence type="ECO:0000313" key="2">
    <source>
        <dbReference type="Proteomes" id="UP000290289"/>
    </source>
</evidence>
<reference evidence="1 2" key="1">
    <citation type="submission" date="2018-10" db="EMBL/GenBank/DDBJ databases">
        <title>A high-quality apple genome assembly.</title>
        <authorList>
            <person name="Hu J."/>
        </authorList>
    </citation>
    <scope>NUCLEOTIDE SEQUENCE [LARGE SCALE GENOMIC DNA]</scope>
    <source>
        <strain evidence="2">cv. HFTH1</strain>
        <tissue evidence="1">Young leaf</tissue>
    </source>
</reference>
<sequence length="68" mass="7800">MLLYKYLSNGSLFSHLHGNKSHNPRLSVRNAPALKFKIYLFGNVEESQKPLCWDLRVDIALDNARGLE</sequence>
<dbReference type="Proteomes" id="UP000290289">
    <property type="component" value="Chromosome 10"/>
</dbReference>
<evidence type="ECO:0000313" key="1">
    <source>
        <dbReference type="EMBL" id="RXH86023.1"/>
    </source>
</evidence>
<name>A0A498IX38_MALDO</name>
<keyword evidence="2" id="KW-1185">Reference proteome</keyword>
<accession>A0A498IX38</accession>
<protein>
    <submittedName>
        <fullName evidence="1">Uncharacterized protein</fullName>
    </submittedName>
</protein>
<comment type="caution">
    <text evidence="1">The sequence shown here is derived from an EMBL/GenBank/DDBJ whole genome shotgun (WGS) entry which is preliminary data.</text>
</comment>
<dbReference type="AlphaFoldDB" id="A0A498IX38"/>
<organism evidence="1 2">
    <name type="scientific">Malus domestica</name>
    <name type="common">Apple</name>
    <name type="synonym">Pyrus malus</name>
    <dbReference type="NCBI Taxonomy" id="3750"/>
    <lineage>
        <taxon>Eukaryota</taxon>
        <taxon>Viridiplantae</taxon>
        <taxon>Streptophyta</taxon>
        <taxon>Embryophyta</taxon>
        <taxon>Tracheophyta</taxon>
        <taxon>Spermatophyta</taxon>
        <taxon>Magnoliopsida</taxon>
        <taxon>eudicotyledons</taxon>
        <taxon>Gunneridae</taxon>
        <taxon>Pentapetalae</taxon>
        <taxon>rosids</taxon>
        <taxon>fabids</taxon>
        <taxon>Rosales</taxon>
        <taxon>Rosaceae</taxon>
        <taxon>Amygdaloideae</taxon>
        <taxon>Maleae</taxon>
        <taxon>Malus</taxon>
    </lineage>
</organism>
<proteinExistence type="predicted"/>